<organism evidence="1 2">
    <name type="scientific">Cyclobacterium qasimii</name>
    <dbReference type="NCBI Taxonomy" id="1350429"/>
    <lineage>
        <taxon>Bacteria</taxon>
        <taxon>Pseudomonadati</taxon>
        <taxon>Bacteroidota</taxon>
        <taxon>Cytophagia</taxon>
        <taxon>Cytophagales</taxon>
        <taxon>Cyclobacteriaceae</taxon>
        <taxon>Cyclobacterium</taxon>
    </lineage>
</organism>
<evidence type="ECO:0000313" key="2">
    <source>
        <dbReference type="Proteomes" id="UP000321301"/>
    </source>
</evidence>
<protein>
    <submittedName>
        <fullName evidence="1">Uncharacterized protein</fullName>
    </submittedName>
</protein>
<proteinExistence type="predicted"/>
<dbReference type="EMBL" id="BJYV01000028">
    <property type="protein sequence ID" value="GEO23841.1"/>
    <property type="molecule type" value="Genomic_DNA"/>
</dbReference>
<reference evidence="1 2" key="1">
    <citation type="submission" date="2019-07" db="EMBL/GenBank/DDBJ databases">
        <title>Whole genome shotgun sequence of Cyclobacterium qasimii NBRC 106168.</title>
        <authorList>
            <person name="Hosoyama A."/>
            <person name="Uohara A."/>
            <person name="Ohji S."/>
            <person name="Ichikawa N."/>
        </authorList>
    </citation>
    <scope>NUCLEOTIDE SEQUENCE [LARGE SCALE GENOMIC DNA]</scope>
    <source>
        <strain evidence="1 2">NBRC 106168</strain>
    </source>
</reference>
<comment type="caution">
    <text evidence="1">The sequence shown here is derived from an EMBL/GenBank/DDBJ whole genome shotgun (WGS) entry which is preliminary data.</text>
</comment>
<sequence>MNKLNFEIRKDLVNDNFTIFSTQIIIDGRNLIDSLKDYELRFVEKGSENIAGAYDGLDPKVLFANLTNSEDEENSKEDKSDILDCDCGSRGCWTFMIKVIEKQDTVIWTGFEQIHLGKNSANFWDYSDFKDFEFNKKEYFKKLNELLTTHNNV</sequence>
<dbReference type="AlphaFoldDB" id="A0A512CI00"/>
<accession>A0A512CI00</accession>
<gene>
    <name evidence="1" type="ORF">CQA01_43750</name>
</gene>
<name>A0A512CI00_9BACT</name>
<keyword evidence="2" id="KW-1185">Reference proteome</keyword>
<dbReference type="RefSeq" id="WP_146948627.1">
    <property type="nucleotide sequence ID" value="NZ_BJYV01000028.1"/>
</dbReference>
<dbReference type="Proteomes" id="UP000321301">
    <property type="component" value="Unassembled WGS sequence"/>
</dbReference>
<evidence type="ECO:0000313" key="1">
    <source>
        <dbReference type="EMBL" id="GEO23841.1"/>
    </source>
</evidence>